<dbReference type="EMBL" id="CAXKWB010003871">
    <property type="protein sequence ID" value="CAL4070806.1"/>
    <property type="molecule type" value="Genomic_DNA"/>
</dbReference>
<dbReference type="GO" id="GO:0097352">
    <property type="term" value="P:autophagosome maturation"/>
    <property type="evidence" value="ECO:0007669"/>
    <property type="project" value="TreeGrafter"/>
</dbReference>
<dbReference type="PANTHER" id="PTHR31139:SF4">
    <property type="entry name" value="ECTOPIC P GRANULES PROTEIN 5 HOMOLOG"/>
    <property type="match status" value="1"/>
</dbReference>
<sequence length="308" mass="35814">VGGPWQRYEGGTLGSLILDHSLTLLATLLLPTRDRDQFLHHLKEVHKAGNDGEDTNGEDGKWVVVDSSGEEDEEDPATNWAHFRENDIVQILNQIPFEELWKHSLLIDSEGCTMEYDIARTTHQGILKLFAFTTRLIDILKEGLHTYAKIRYHGVTKRVCRLLRHAVEYVTDHWQNYIALHQKTGRLLPNTPHWASLQVEYDQMFERAVRNIFSSQRSGAWQFLAVIPYSSVSLNRLWKILYELHCGIGEEVVINKWDEWCDLLRDPDTRGQFHDRLQKLDENEAFYLLTAMANMAAVREKSERDFIE</sequence>
<gene>
    <name evidence="1" type="ORF">MNOR_LOCUS8353</name>
</gene>
<evidence type="ECO:0000313" key="2">
    <source>
        <dbReference type="Proteomes" id="UP001497623"/>
    </source>
</evidence>
<accession>A0AAV2Q8V1</accession>
<keyword evidence="2" id="KW-1185">Reference proteome</keyword>
<organism evidence="1 2">
    <name type="scientific">Meganyctiphanes norvegica</name>
    <name type="common">Northern krill</name>
    <name type="synonym">Thysanopoda norvegica</name>
    <dbReference type="NCBI Taxonomy" id="48144"/>
    <lineage>
        <taxon>Eukaryota</taxon>
        <taxon>Metazoa</taxon>
        <taxon>Ecdysozoa</taxon>
        <taxon>Arthropoda</taxon>
        <taxon>Crustacea</taxon>
        <taxon>Multicrustacea</taxon>
        <taxon>Malacostraca</taxon>
        <taxon>Eumalacostraca</taxon>
        <taxon>Eucarida</taxon>
        <taxon>Euphausiacea</taxon>
        <taxon>Euphausiidae</taxon>
        <taxon>Meganyctiphanes</taxon>
    </lineage>
</organism>
<proteinExistence type="predicted"/>
<evidence type="ECO:0000313" key="1">
    <source>
        <dbReference type="EMBL" id="CAL4070806.1"/>
    </source>
</evidence>
<dbReference type="InterPro" id="IPR051436">
    <property type="entry name" value="Autophagy-related_EPG5"/>
</dbReference>
<dbReference type="AlphaFoldDB" id="A0AAV2Q8V1"/>
<comment type="caution">
    <text evidence="1">The sequence shown here is derived from an EMBL/GenBank/DDBJ whole genome shotgun (WGS) entry which is preliminary data.</text>
</comment>
<feature type="non-terminal residue" evidence="1">
    <location>
        <position position="1"/>
    </location>
</feature>
<feature type="non-terminal residue" evidence="1">
    <location>
        <position position="308"/>
    </location>
</feature>
<reference evidence="1 2" key="1">
    <citation type="submission" date="2024-05" db="EMBL/GenBank/DDBJ databases">
        <authorList>
            <person name="Wallberg A."/>
        </authorList>
    </citation>
    <scope>NUCLEOTIDE SEQUENCE [LARGE SCALE GENOMIC DNA]</scope>
</reference>
<dbReference type="GO" id="GO:0005737">
    <property type="term" value="C:cytoplasm"/>
    <property type="evidence" value="ECO:0007669"/>
    <property type="project" value="TreeGrafter"/>
</dbReference>
<dbReference type="PANTHER" id="PTHR31139">
    <property type="entry name" value="ECTOPIC P GRANULES PROTEIN 5 HOMOLOG"/>
    <property type="match status" value="1"/>
</dbReference>
<name>A0AAV2Q8V1_MEGNR</name>
<protein>
    <submittedName>
        <fullName evidence="1">Uncharacterized protein</fullName>
    </submittedName>
</protein>
<dbReference type="Proteomes" id="UP001497623">
    <property type="component" value="Unassembled WGS sequence"/>
</dbReference>